<accession>A0A4P8IC23</accession>
<feature type="domain" description="HTH araC/xylS-type" evidence="4">
    <location>
        <begin position="180"/>
        <end position="279"/>
    </location>
</feature>
<name>A0A4P8IC23_9FIRM</name>
<dbReference type="PROSITE" id="PS00041">
    <property type="entry name" value="HTH_ARAC_FAMILY_1"/>
    <property type="match status" value="1"/>
</dbReference>
<dbReference type="PANTHER" id="PTHR43280:SF28">
    <property type="entry name" value="HTH-TYPE TRANSCRIPTIONAL ACTIVATOR RHAS"/>
    <property type="match status" value="1"/>
</dbReference>
<dbReference type="InterPro" id="IPR018060">
    <property type="entry name" value="HTH_AraC"/>
</dbReference>
<dbReference type="AlphaFoldDB" id="A0A4P8IC23"/>
<evidence type="ECO:0000256" key="2">
    <source>
        <dbReference type="ARBA" id="ARBA00023125"/>
    </source>
</evidence>
<evidence type="ECO:0000256" key="1">
    <source>
        <dbReference type="ARBA" id="ARBA00023015"/>
    </source>
</evidence>
<proteinExistence type="predicted"/>
<evidence type="ECO:0000259" key="4">
    <source>
        <dbReference type="PROSITE" id="PS01124"/>
    </source>
</evidence>
<evidence type="ECO:0000256" key="3">
    <source>
        <dbReference type="ARBA" id="ARBA00023163"/>
    </source>
</evidence>
<dbReference type="OrthoDB" id="1410840at2"/>
<dbReference type="Gene3D" id="2.60.120.10">
    <property type="entry name" value="Jelly Rolls"/>
    <property type="match status" value="1"/>
</dbReference>
<dbReference type="PROSITE" id="PS01124">
    <property type="entry name" value="HTH_ARAC_FAMILY_2"/>
    <property type="match status" value="1"/>
</dbReference>
<gene>
    <name evidence="5" type="ORF">AR1Y2_0727</name>
</gene>
<dbReference type="InterPro" id="IPR018062">
    <property type="entry name" value="HTH_AraC-typ_CS"/>
</dbReference>
<keyword evidence="3" id="KW-0804">Transcription</keyword>
<keyword evidence="2" id="KW-0238">DNA-binding</keyword>
<dbReference type="SUPFAM" id="SSF46689">
    <property type="entry name" value="Homeodomain-like"/>
    <property type="match status" value="2"/>
</dbReference>
<dbReference type="Gene3D" id="1.10.10.60">
    <property type="entry name" value="Homeodomain-like"/>
    <property type="match status" value="2"/>
</dbReference>
<dbReference type="Pfam" id="PF02311">
    <property type="entry name" value="AraC_binding"/>
    <property type="match status" value="1"/>
</dbReference>
<dbReference type="SUPFAM" id="SSF51215">
    <property type="entry name" value="Regulatory protein AraC"/>
    <property type="match status" value="1"/>
</dbReference>
<dbReference type="PRINTS" id="PR00032">
    <property type="entry name" value="HTHARAC"/>
</dbReference>
<dbReference type="Proteomes" id="UP000298653">
    <property type="component" value="Chromosome"/>
</dbReference>
<dbReference type="InterPro" id="IPR037923">
    <property type="entry name" value="HTH-like"/>
</dbReference>
<dbReference type="EMBL" id="CP040058">
    <property type="protein sequence ID" value="QCP34181.1"/>
    <property type="molecule type" value="Genomic_DNA"/>
</dbReference>
<evidence type="ECO:0000313" key="5">
    <source>
        <dbReference type="EMBL" id="QCP34181.1"/>
    </source>
</evidence>
<dbReference type="RefSeq" id="WP_137327754.1">
    <property type="nucleotide sequence ID" value="NZ_CP040058.1"/>
</dbReference>
<dbReference type="InterPro" id="IPR009057">
    <property type="entry name" value="Homeodomain-like_sf"/>
</dbReference>
<dbReference type="InterPro" id="IPR020449">
    <property type="entry name" value="Tscrpt_reg_AraC-type_HTH"/>
</dbReference>
<protein>
    <submittedName>
        <fullName evidence="5">Transcriptional regulator, AraC family</fullName>
    </submittedName>
</protein>
<dbReference type="InterPro" id="IPR003313">
    <property type="entry name" value="AraC-bd"/>
</dbReference>
<dbReference type="GO" id="GO:0043565">
    <property type="term" value="F:sequence-specific DNA binding"/>
    <property type="evidence" value="ECO:0007669"/>
    <property type="project" value="InterPro"/>
</dbReference>
<dbReference type="InterPro" id="IPR014710">
    <property type="entry name" value="RmlC-like_jellyroll"/>
</dbReference>
<dbReference type="GO" id="GO:0003700">
    <property type="term" value="F:DNA-binding transcription factor activity"/>
    <property type="evidence" value="ECO:0007669"/>
    <property type="project" value="InterPro"/>
</dbReference>
<evidence type="ECO:0000313" key="6">
    <source>
        <dbReference type="Proteomes" id="UP000298653"/>
    </source>
</evidence>
<dbReference type="KEGG" id="arf:AR1Y2_0727"/>
<dbReference type="Pfam" id="PF12833">
    <property type="entry name" value="HTH_18"/>
    <property type="match status" value="1"/>
</dbReference>
<organism evidence="5 6">
    <name type="scientific">Anaerostipes rhamnosivorans</name>
    <dbReference type="NCBI Taxonomy" id="1229621"/>
    <lineage>
        <taxon>Bacteria</taxon>
        <taxon>Bacillati</taxon>
        <taxon>Bacillota</taxon>
        <taxon>Clostridia</taxon>
        <taxon>Lachnospirales</taxon>
        <taxon>Lachnospiraceae</taxon>
        <taxon>Anaerostipes</taxon>
    </lineage>
</organism>
<sequence>MIGETGVLKDSERYYYEPDPFTAEHLFYSPHGGAYHCDKDYSLSRNSLDVNQIILVDSGTLTVEYEGETKTAHSGMIVLLDCRKPHRYYSGGDDLRMRWFHFTGNTSHAYTDLLLDQQGFVISSADLIPEIEHCCERILMLYGNAEPSPHVASVYLHRLLALLAITSKEKKKSELELSIEKTAEYMKGHLEEKDISLEVLAEMAGLSHYYYLRKFKEIYGLTPHKYLLTQRLRSSKELLTTTSLSIEEIGLTCGFSNPSHFIMAFRKNTDMTPFQYRNFWR</sequence>
<dbReference type="SMART" id="SM00342">
    <property type="entry name" value="HTH_ARAC"/>
    <property type="match status" value="1"/>
</dbReference>
<keyword evidence="6" id="KW-1185">Reference proteome</keyword>
<dbReference type="PANTHER" id="PTHR43280">
    <property type="entry name" value="ARAC-FAMILY TRANSCRIPTIONAL REGULATOR"/>
    <property type="match status" value="1"/>
</dbReference>
<keyword evidence="1" id="KW-0805">Transcription regulation</keyword>
<reference evidence="5 6" key="1">
    <citation type="submission" date="2019-05" db="EMBL/GenBank/DDBJ databases">
        <title>Complete genome sequencing of Anaerostipes rhamnosivorans.</title>
        <authorList>
            <person name="Bui T.P.N."/>
            <person name="de Vos W.M."/>
        </authorList>
    </citation>
    <scope>NUCLEOTIDE SEQUENCE [LARGE SCALE GENOMIC DNA]</scope>
    <source>
        <strain evidence="5 6">1y2</strain>
    </source>
</reference>